<reference evidence="16" key="1">
    <citation type="submission" date="2023-06" db="EMBL/GenBank/DDBJ databases">
        <title>Cytophagales bacterium Strain LB-30, isolated from soil.</title>
        <authorList>
            <person name="Liu B."/>
        </authorList>
    </citation>
    <scope>NUCLEOTIDE SEQUENCE</scope>
    <source>
        <strain evidence="16">LB-30</strain>
    </source>
</reference>
<dbReference type="InterPro" id="IPR004358">
    <property type="entry name" value="Sig_transdc_His_kin-like_C"/>
</dbReference>
<feature type="domain" description="Histidine kinase" evidence="13">
    <location>
        <begin position="297"/>
        <end position="528"/>
    </location>
</feature>
<keyword evidence="17" id="KW-1185">Reference proteome</keyword>
<feature type="domain" description="HPt" evidence="15">
    <location>
        <begin position="1"/>
        <end position="102"/>
    </location>
</feature>
<evidence type="ECO:0000259" key="13">
    <source>
        <dbReference type="PROSITE" id="PS50109"/>
    </source>
</evidence>
<keyword evidence="9" id="KW-0067">ATP-binding</keyword>
<dbReference type="PROSITE" id="PS50894">
    <property type="entry name" value="HPT"/>
    <property type="match status" value="1"/>
</dbReference>
<dbReference type="Proteomes" id="UP001168552">
    <property type="component" value="Unassembled WGS sequence"/>
</dbReference>
<dbReference type="Gene3D" id="3.30.565.10">
    <property type="entry name" value="Histidine kinase-like ATPase, C-terminal domain"/>
    <property type="match status" value="1"/>
</dbReference>
<evidence type="ECO:0000259" key="15">
    <source>
        <dbReference type="PROSITE" id="PS50894"/>
    </source>
</evidence>
<dbReference type="PROSITE" id="PS50109">
    <property type="entry name" value="HIS_KIN"/>
    <property type="match status" value="1"/>
</dbReference>
<dbReference type="PROSITE" id="PS50851">
    <property type="entry name" value="CHEW"/>
    <property type="match status" value="1"/>
</dbReference>
<dbReference type="RefSeq" id="WP_320004658.1">
    <property type="nucleotide sequence ID" value="NZ_JAUHJS010000005.1"/>
</dbReference>
<evidence type="ECO:0000256" key="12">
    <source>
        <dbReference type="PROSITE-ProRule" id="PRU00110"/>
    </source>
</evidence>
<dbReference type="EC" id="2.7.13.3" evidence="2"/>
<dbReference type="Gene3D" id="1.10.287.560">
    <property type="entry name" value="Histidine kinase CheA-like, homodimeric domain"/>
    <property type="match status" value="1"/>
</dbReference>
<dbReference type="Gene3D" id="1.20.120.160">
    <property type="entry name" value="HPT domain"/>
    <property type="match status" value="1"/>
</dbReference>
<dbReference type="Pfam" id="PF02518">
    <property type="entry name" value="HATPase_c"/>
    <property type="match status" value="1"/>
</dbReference>
<protein>
    <recommendedName>
        <fullName evidence="3">Chemotaxis protein CheA</fullName>
        <ecNumber evidence="2">2.7.13.3</ecNumber>
    </recommendedName>
</protein>
<dbReference type="SUPFAM" id="SSF50341">
    <property type="entry name" value="CheW-like"/>
    <property type="match status" value="1"/>
</dbReference>
<evidence type="ECO:0000256" key="1">
    <source>
        <dbReference type="ARBA" id="ARBA00000085"/>
    </source>
</evidence>
<dbReference type="CDD" id="cd00731">
    <property type="entry name" value="CheA_reg"/>
    <property type="match status" value="1"/>
</dbReference>
<evidence type="ECO:0000256" key="9">
    <source>
        <dbReference type="ARBA" id="ARBA00022840"/>
    </source>
</evidence>
<evidence type="ECO:0000256" key="11">
    <source>
        <dbReference type="ARBA" id="ARBA00035100"/>
    </source>
</evidence>
<dbReference type="InterPro" id="IPR051315">
    <property type="entry name" value="Bact_Chemotaxis_CheA"/>
</dbReference>
<dbReference type="InterPro" id="IPR002545">
    <property type="entry name" value="CheW-lke_dom"/>
</dbReference>
<dbReference type="Pfam" id="PF01584">
    <property type="entry name" value="CheW"/>
    <property type="match status" value="1"/>
</dbReference>
<keyword evidence="4" id="KW-0145">Chemotaxis</keyword>
<dbReference type="InterPro" id="IPR036097">
    <property type="entry name" value="HisK_dim/P_sf"/>
</dbReference>
<evidence type="ECO:0000313" key="17">
    <source>
        <dbReference type="Proteomes" id="UP001168552"/>
    </source>
</evidence>
<accession>A0ABT8F6N3</accession>
<organism evidence="16 17">
    <name type="scientific">Shiella aurantiaca</name>
    <dbReference type="NCBI Taxonomy" id="3058365"/>
    <lineage>
        <taxon>Bacteria</taxon>
        <taxon>Pseudomonadati</taxon>
        <taxon>Bacteroidota</taxon>
        <taxon>Cytophagia</taxon>
        <taxon>Cytophagales</taxon>
        <taxon>Shiellaceae</taxon>
        <taxon>Shiella</taxon>
    </lineage>
</organism>
<dbReference type="SMART" id="SM01231">
    <property type="entry name" value="H-kinase_dim"/>
    <property type="match status" value="1"/>
</dbReference>
<gene>
    <name evidence="16" type="ORF">QWY31_11470</name>
</gene>
<evidence type="ECO:0000256" key="8">
    <source>
        <dbReference type="ARBA" id="ARBA00022777"/>
    </source>
</evidence>
<feature type="domain" description="CheW-like" evidence="14">
    <location>
        <begin position="530"/>
        <end position="660"/>
    </location>
</feature>
<dbReference type="InterPro" id="IPR036061">
    <property type="entry name" value="CheW-like_dom_sf"/>
</dbReference>
<dbReference type="CDD" id="cd00088">
    <property type="entry name" value="HPT"/>
    <property type="match status" value="1"/>
</dbReference>
<evidence type="ECO:0000256" key="2">
    <source>
        <dbReference type="ARBA" id="ARBA00012438"/>
    </source>
</evidence>
<feature type="modified residue" description="Phosphohistidine" evidence="12">
    <location>
        <position position="45"/>
    </location>
</feature>
<dbReference type="InterPro" id="IPR036890">
    <property type="entry name" value="HATPase_C_sf"/>
</dbReference>
<dbReference type="InterPro" id="IPR036641">
    <property type="entry name" value="HPT_dom_sf"/>
</dbReference>
<keyword evidence="5 12" id="KW-0597">Phosphoprotein</keyword>
<evidence type="ECO:0000256" key="3">
    <source>
        <dbReference type="ARBA" id="ARBA00021495"/>
    </source>
</evidence>
<sequence>MAEKAHHKFMQEASELIDDLEQSVLELEKERGNAAHIEQIFRVMHTFKGTAKMFGFDKIGEFTHYLENIYDELRAEKITLSEGILEVTFQSVDHIRNLLHQPAELAHAIEQQHAQLLEKVIHLSGAATGIETSHKAKKHAAQLYYIHFAPAPHFIKTGNNPLFLLEDLLRHGEYHMHTRTENIPSVDQYQADTTYLAWDILLYTSSSASELEDEFMFVMDDCSLQITALGTQNLLQNGAFLHDLKKAGSFTEKTILSLQAARTSPETATPAKTHKAKSASGNHVIKVTYEKIDNLMGLVSELVTTQARLSLYTDQHKTSELEEIAENVEKLVRQLRDEAFSISLLPVSHLKMRFERLVRDTAKDLHKKVHFISEGDDTELDKKIIEALTDPLLHILRNSLGHGLELPAERLAKGKPEFGTLLLKSYTSGAHVVIEVHDDGAGIDPTRVKQKAIEKGLIEPHAELSEKEIYNLIFLPGFSTAQAITDVSGRGVGMDVVKKAVVDLRGDIQIESTLGKGTIMRLILPLSLSIIDGLLVQLDNHQYIIPLSSIEKCYEVAADSITPDMNGLIVLDAEQIPLIDLRKVFDLAPSEKERTNLIVSRFGNQKLAIQVDDIVDEYQAVIKPLGGMYKHQDFASGASILGNGRVALVLDVSRLGELVA</sequence>
<keyword evidence="6 16" id="KW-0808">Transferase</keyword>
<dbReference type="EMBL" id="JAUHJS010000005">
    <property type="protein sequence ID" value="MDN4166125.1"/>
    <property type="molecule type" value="Genomic_DNA"/>
</dbReference>
<dbReference type="PANTHER" id="PTHR43395">
    <property type="entry name" value="SENSOR HISTIDINE KINASE CHEA"/>
    <property type="match status" value="1"/>
</dbReference>
<dbReference type="PANTHER" id="PTHR43395:SF10">
    <property type="entry name" value="CHEMOTAXIS PROTEIN CHEA"/>
    <property type="match status" value="1"/>
</dbReference>
<dbReference type="SUPFAM" id="SSF47226">
    <property type="entry name" value="Histidine-containing phosphotransfer domain, HPT domain"/>
    <property type="match status" value="1"/>
</dbReference>
<dbReference type="SMART" id="SM00260">
    <property type="entry name" value="CheW"/>
    <property type="match status" value="1"/>
</dbReference>
<dbReference type="SMART" id="SM00073">
    <property type="entry name" value="HPT"/>
    <property type="match status" value="1"/>
</dbReference>
<evidence type="ECO:0000256" key="4">
    <source>
        <dbReference type="ARBA" id="ARBA00022500"/>
    </source>
</evidence>
<dbReference type="InterPro" id="IPR003594">
    <property type="entry name" value="HATPase_dom"/>
</dbReference>
<evidence type="ECO:0000313" key="16">
    <source>
        <dbReference type="EMBL" id="MDN4166125.1"/>
    </source>
</evidence>
<dbReference type="Gene3D" id="2.30.30.40">
    <property type="entry name" value="SH3 Domains"/>
    <property type="match status" value="1"/>
</dbReference>
<evidence type="ECO:0000256" key="10">
    <source>
        <dbReference type="ARBA" id="ARBA00023012"/>
    </source>
</evidence>
<evidence type="ECO:0000256" key="5">
    <source>
        <dbReference type="ARBA" id="ARBA00022553"/>
    </source>
</evidence>
<evidence type="ECO:0000256" key="7">
    <source>
        <dbReference type="ARBA" id="ARBA00022741"/>
    </source>
</evidence>
<dbReference type="CDD" id="cd16916">
    <property type="entry name" value="HATPase_CheA-like"/>
    <property type="match status" value="1"/>
</dbReference>
<proteinExistence type="predicted"/>
<dbReference type="GO" id="GO:0004673">
    <property type="term" value="F:protein histidine kinase activity"/>
    <property type="evidence" value="ECO:0007669"/>
    <property type="project" value="UniProtKB-EC"/>
</dbReference>
<keyword evidence="10" id="KW-0902">Two-component regulatory system</keyword>
<comment type="caution">
    <text evidence="16">The sequence shown here is derived from an EMBL/GenBank/DDBJ whole genome shotgun (WGS) entry which is preliminary data.</text>
</comment>
<dbReference type="SUPFAM" id="SSF55874">
    <property type="entry name" value="ATPase domain of HSP90 chaperone/DNA topoisomerase II/histidine kinase"/>
    <property type="match status" value="1"/>
</dbReference>
<dbReference type="Pfam" id="PF01627">
    <property type="entry name" value="Hpt"/>
    <property type="match status" value="1"/>
</dbReference>
<keyword evidence="8" id="KW-0418">Kinase</keyword>
<dbReference type="SMART" id="SM00387">
    <property type="entry name" value="HATPase_c"/>
    <property type="match status" value="1"/>
</dbReference>
<dbReference type="Pfam" id="PF02895">
    <property type="entry name" value="H-kinase_dim"/>
    <property type="match status" value="1"/>
</dbReference>
<dbReference type="InterPro" id="IPR037006">
    <property type="entry name" value="CheA-like_homodim_sf"/>
</dbReference>
<dbReference type="InterPro" id="IPR005467">
    <property type="entry name" value="His_kinase_dom"/>
</dbReference>
<evidence type="ECO:0000256" key="6">
    <source>
        <dbReference type="ARBA" id="ARBA00022679"/>
    </source>
</evidence>
<keyword evidence="7" id="KW-0547">Nucleotide-binding</keyword>
<dbReference type="SUPFAM" id="SSF47384">
    <property type="entry name" value="Homodimeric domain of signal transducing histidine kinase"/>
    <property type="match status" value="1"/>
</dbReference>
<evidence type="ECO:0000259" key="14">
    <source>
        <dbReference type="PROSITE" id="PS50851"/>
    </source>
</evidence>
<dbReference type="InterPro" id="IPR008207">
    <property type="entry name" value="Sig_transdc_His_kin_Hpt_dom"/>
</dbReference>
<comment type="function">
    <text evidence="11">Involved in the transmission of sensory signals from the chemoreceptors to the flagellar motors. CheA is autophosphorylated; it can transfer its phosphate group to either CheB or CheY.</text>
</comment>
<name>A0ABT8F6N3_9BACT</name>
<dbReference type="InterPro" id="IPR004105">
    <property type="entry name" value="CheA-like_dim"/>
</dbReference>
<dbReference type="PRINTS" id="PR00344">
    <property type="entry name" value="BCTRLSENSOR"/>
</dbReference>
<comment type="catalytic activity">
    <reaction evidence="1">
        <text>ATP + protein L-histidine = ADP + protein N-phospho-L-histidine.</text>
        <dbReference type="EC" id="2.7.13.3"/>
    </reaction>
</comment>